<reference evidence="9 10" key="1">
    <citation type="submission" date="2016-10" db="EMBL/GenBank/DDBJ databases">
        <authorList>
            <person name="de Groot N.N."/>
        </authorList>
    </citation>
    <scope>NUCLEOTIDE SEQUENCE [LARGE SCALE GENOMIC DNA]</scope>
    <source>
        <strain evidence="9 10">CGMCC 4.2026</strain>
    </source>
</reference>
<dbReference type="SUPFAM" id="SSF56601">
    <property type="entry name" value="beta-lactamase/transpeptidase-like"/>
    <property type="match status" value="1"/>
</dbReference>
<evidence type="ECO:0000313" key="9">
    <source>
        <dbReference type="EMBL" id="SEO44230.1"/>
    </source>
</evidence>
<dbReference type="GO" id="GO:0030655">
    <property type="term" value="P:beta-lactam antibiotic catabolic process"/>
    <property type="evidence" value="ECO:0007669"/>
    <property type="project" value="InterPro"/>
</dbReference>
<feature type="region of interest" description="Disordered" evidence="6">
    <location>
        <begin position="27"/>
        <end position="67"/>
    </location>
</feature>
<keyword evidence="7" id="KW-0732">Signal</keyword>
<comment type="catalytic activity">
    <reaction evidence="5">
        <text>a beta-lactam + H2O = a substituted beta-amino acid</text>
        <dbReference type="Rhea" id="RHEA:20401"/>
        <dbReference type="ChEBI" id="CHEBI:15377"/>
        <dbReference type="ChEBI" id="CHEBI:35627"/>
        <dbReference type="ChEBI" id="CHEBI:140347"/>
        <dbReference type="EC" id="3.5.2.6"/>
    </reaction>
</comment>
<sequence>MLRRTRAGATAAGVALALGALSGCGGGPGTAGRAPGAGEETATATGSAAPGSASASASASSSPSTDHAFRELEQRFHAHLGLFVLDTGSGRSVTYGADRRFAMCSTAKVLAAGALLRQDDDADLARTLTYSRSDLLDHAPITSQHVDHGMPLRDVIAAALQHSDNTAENLMLRELGGPAGLQRAVTALGDTTTHVNRTEPALNEATPGDPRDTSTARALAADLRTLLLGTALPAAHRARLTDWMLRNTTGGPYVRAALPKGWKAADKTGSGGHGTRNDIAVAWPPAGAPILVSVLTDRDDPAAASDDALIATSVRTALTALHRVTP</sequence>
<dbReference type="STRING" id="310780.SAMN05216267_1026106"/>
<evidence type="ECO:0000256" key="5">
    <source>
        <dbReference type="RuleBase" id="RU361140"/>
    </source>
</evidence>
<feature type="signal peptide" evidence="7">
    <location>
        <begin position="1"/>
        <end position="22"/>
    </location>
</feature>
<comment type="similarity">
    <text evidence="1 5">Belongs to the class-A beta-lactamase family.</text>
</comment>
<feature type="compositionally biased region" description="Low complexity" evidence="6">
    <location>
        <begin position="31"/>
        <end position="65"/>
    </location>
</feature>
<evidence type="ECO:0000256" key="3">
    <source>
        <dbReference type="ARBA" id="ARBA00022801"/>
    </source>
</evidence>
<dbReference type="Gene3D" id="3.40.710.10">
    <property type="entry name" value="DD-peptidase/beta-lactamase superfamily"/>
    <property type="match status" value="1"/>
</dbReference>
<evidence type="ECO:0000256" key="2">
    <source>
        <dbReference type="ARBA" id="ARBA00012865"/>
    </source>
</evidence>
<keyword evidence="10" id="KW-1185">Reference proteome</keyword>
<dbReference type="PROSITE" id="PS51257">
    <property type="entry name" value="PROKAR_LIPOPROTEIN"/>
    <property type="match status" value="1"/>
</dbReference>
<dbReference type="GO" id="GO:0008800">
    <property type="term" value="F:beta-lactamase activity"/>
    <property type="evidence" value="ECO:0007669"/>
    <property type="project" value="UniProtKB-UniRule"/>
</dbReference>
<dbReference type="InterPro" id="IPR023650">
    <property type="entry name" value="Beta-lactam_class-A_AS"/>
</dbReference>
<dbReference type="PROSITE" id="PS00146">
    <property type="entry name" value="BETA_LACTAMASE_A"/>
    <property type="match status" value="1"/>
</dbReference>
<evidence type="ECO:0000313" key="10">
    <source>
        <dbReference type="Proteomes" id="UP000181951"/>
    </source>
</evidence>
<proteinExistence type="inferred from homology"/>
<keyword evidence="3 5" id="KW-0378">Hydrolase</keyword>
<evidence type="ECO:0000259" key="8">
    <source>
        <dbReference type="Pfam" id="PF13354"/>
    </source>
</evidence>
<dbReference type="GO" id="GO:0046677">
    <property type="term" value="P:response to antibiotic"/>
    <property type="evidence" value="ECO:0007669"/>
    <property type="project" value="UniProtKB-UniRule"/>
</dbReference>
<dbReference type="EC" id="3.5.2.6" evidence="2 5"/>
<dbReference type="InterPro" id="IPR000871">
    <property type="entry name" value="Beta-lactam_class-A"/>
</dbReference>
<keyword evidence="4 5" id="KW-0046">Antibiotic resistance</keyword>
<name>A0A1H8PQJ4_9ACTN</name>
<dbReference type="InterPro" id="IPR012338">
    <property type="entry name" value="Beta-lactam/transpept-like"/>
</dbReference>
<evidence type="ECO:0000256" key="1">
    <source>
        <dbReference type="ARBA" id="ARBA00009009"/>
    </source>
</evidence>
<evidence type="ECO:0000256" key="6">
    <source>
        <dbReference type="SAM" id="MobiDB-lite"/>
    </source>
</evidence>
<dbReference type="InterPro" id="IPR045155">
    <property type="entry name" value="Beta-lactam_cat"/>
</dbReference>
<dbReference type="AlphaFoldDB" id="A0A1H8PQJ4"/>
<gene>
    <name evidence="9" type="ORF">SAMN05216267_1026106</name>
</gene>
<evidence type="ECO:0000256" key="4">
    <source>
        <dbReference type="ARBA" id="ARBA00023251"/>
    </source>
</evidence>
<dbReference type="NCBIfam" id="NF033103">
    <property type="entry name" value="bla_class_A"/>
    <property type="match status" value="1"/>
</dbReference>
<dbReference type="PANTHER" id="PTHR35333:SF3">
    <property type="entry name" value="BETA-LACTAMASE-TYPE TRANSPEPTIDASE FOLD CONTAINING PROTEIN"/>
    <property type="match status" value="1"/>
</dbReference>
<dbReference type="Proteomes" id="UP000181951">
    <property type="component" value="Unassembled WGS sequence"/>
</dbReference>
<dbReference type="Pfam" id="PF13354">
    <property type="entry name" value="Beta-lactamase2"/>
    <property type="match status" value="1"/>
</dbReference>
<dbReference type="PRINTS" id="PR00118">
    <property type="entry name" value="BLACTAMASEA"/>
</dbReference>
<organism evidence="9 10">
    <name type="scientific">Actinacidiphila rubida</name>
    <dbReference type="NCBI Taxonomy" id="310780"/>
    <lineage>
        <taxon>Bacteria</taxon>
        <taxon>Bacillati</taxon>
        <taxon>Actinomycetota</taxon>
        <taxon>Actinomycetes</taxon>
        <taxon>Kitasatosporales</taxon>
        <taxon>Streptomycetaceae</taxon>
        <taxon>Actinacidiphila</taxon>
    </lineage>
</organism>
<feature type="chain" id="PRO_5039660964" description="Beta-lactamase" evidence="7">
    <location>
        <begin position="23"/>
        <end position="326"/>
    </location>
</feature>
<dbReference type="EMBL" id="FODD01000026">
    <property type="protein sequence ID" value="SEO44230.1"/>
    <property type="molecule type" value="Genomic_DNA"/>
</dbReference>
<accession>A0A1H8PQJ4</accession>
<evidence type="ECO:0000256" key="7">
    <source>
        <dbReference type="SAM" id="SignalP"/>
    </source>
</evidence>
<feature type="domain" description="Beta-lactamase class A catalytic" evidence="8">
    <location>
        <begin position="81"/>
        <end position="296"/>
    </location>
</feature>
<dbReference type="PANTHER" id="PTHR35333">
    <property type="entry name" value="BETA-LACTAMASE"/>
    <property type="match status" value="1"/>
</dbReference>
<protein>
    <recommendedName>
        <fullName evidence="2 5">Beta-lactamase</fullName>
        <ecNumber evidence="2 5">3.5.2.6</ecNumber>
    </recommendedName>
</protein>